<keyword evidence="1" id="KW-0175">Coiled coil</keyword>
<dbReference type="AlphaFoldDB" id="A0A7R8ZAE5"/>
<accession>A0A7R8ZAE5</accession>
<evidence type="ECO:0000313" key="2">
    <source>
        <dbReference type="EMBL" id="CAD7199328.1"/>
    </source>
</evidence>
<protein>
    <submittedName>
        <fullName evidence="2">Uncharacterized protein</fullName>
    </submittedName>
</protein>
<organism evidence="2">
    <name type="scientific">Timema douglasi</name>
    <name type="common">Walking stick</name>
    <dbReference type="NCBI Taxonomy" id="61478"/>
    <lineage>
        <taxon>Eukaryota</taxon>
        <taxon>Metazoa</taxon>
        <taxon>Ecdysozoa</taxon>
        <taxon>Arthropoda</taxon>
        <taxon>Hexapoda</taxon>
        <taxon>Insecta</taxon>
        <taxon>Pterygota</taxon>
        <taxon>Neoptera</taxon>
        <taxon>Polyneoptera</taxon>
        <taxon>Phasmatodea</taxon>
        <taxon>Timematodea</taxon>
        <taxon>Timematoidea</taxon>
        <taxon>Timematidae</taxon>
        <taxon>Timema</taxon>
    </lineage>
</organism>
<evidence type="ECO:0000256" key="1">
    <source>
        <dbReference type="SAM" id="Coils"/>
    </source>
</evidence>
<name>A0A7R8ZAE5_TIMDO</name>
<gene>
    <name evidence="2" type="ORF">TDIB3V08_LOCUS5579</name>
</gene>
<reference evidence="2" key="1">
    <citation type="submission" date="2020-11" db="EMBL/GenBank/DDBJ databases">
        <authorList>
            <person name="Tran Van P."/>
        </authorList>
    </citation>
    <scope>NUCLEOTIDE SEQUENCE</scope>
</reference>
<dbReference type="EMBL" id="OA566713">
    <property type="protein sequence ID" value="CAD7199328.1"/>
    <property type="molecule type" value="Genomic_DNA"/>
</dbReference>
<feature type="coiled-coil region" evidence="1">
    <location>
        <begin position="214"/>
        <end position="272"/>
    </location>
</feature>
<sequence>MRKLFPALNENAKICDECRKLLGKYPYCDVAGLCTEENEVYLFTLLMHYVCVLVKHPDLLKNILKNLPPEDHVCVAHVLMYLQDGEKKITSEVLRLAITKSFKVVEEPVVGSSWVRSEEFGVVYLQAWLGEMWCTIVCAGRMANNLSIYTQHKHTGPFMTANFLFGSVHDPKDKLVHLKSSSATLSRQASPLGMQFSRTSPISRITAQSPGQSVKVLSDKNREIKRLKSDLESEISENVRLQEQLKIEKDRNKELAHKLDGKTTEIKRLREDYLATEDFPSSEKGDAKVVEKRYKSEVKCLEEYVASLHVDIEKLQVEKEEVAIKWSNFLAIGPEFPGLIPGASNFFCEALGLEQDQTQPCDDK</sequence>
<proteinExistence type="predicted"/>